<comment type="caution">
    <text evidence="13">The sequence shown here is derived from an EMBL/GenBank/DDBJ whole genome shotgun (WGS) entry which is preliminary data.</text>
</comment>
<evidence type="ECO:0000256" key="7">
    <source>
        <dbReference type="ARBA" id="ARBA00023002"/>
    </source>
</evidence>
<keyword evidence="7" id="KW-0560">Oxidoreductase</keyword>
<keyword evidence="9" id="KW-1015">Disulfide bond</keyword>
<dbReference type="HOGENOM" id="CLU_128688_0_0_5"/>
<dbReference type="Proteomes" id="UP000005324">
    <property type="component" value="Unassembled WGS sequence"/>
</dbReference>
<organism evidence="13 14">
    <name type="scientific">Pseudoroseomonas cervicalis ATCC 49957</name>
    <dbReference type="NCBI Taxonomy" id="525371"/>
    <lineage>
        <taxon>Bacteria</taxon>
        <taxon>Pseudomonadati</taxon>
        <taxon>Pseudomonadota</taxon>
        <taxon>Alphaproteobacteria</taxon>
        <taxon>Acetobacterales</taxon>
        <taxon>Roseomonadaceae</taxon>
        <taxon>Roseomonas</taxon>
    </lineage>
</organism>
<evidence type="ECO:0000256" key="10">
    <source>
        <dbReference type="ARBA" id="ARBA00023186"/>
    </source>
</evidence>
<dbReference type="EMBL" id="ADVL01000139">
    <property type="protein sequence ID" value="EFH12947.1"/>
    <property type="molecule type" value="Genomic_DNA"/>
</dbReference>
<keyword evidence="6 12" id="KW-1133">Transmembrane helix</keyword>
<dbReference type="GO" id="GO:0006457">
    <property type="term" value="P:protein folding"/>
    <property type="evidence" value="ECO:0007669"/>
    <property type="project" value="InterPro"/>
</dbReference>
<keyword evidence="10" id="KW-0143">Chaperone</keyword>
<dbReference type="OrthoDB" id="158402at2"/>
<evidence type="ECO:0000256" key="2">
    <source>
        <dbReference type="ARBA" id="ARBA00007602"/>
    </source>
</evidence>
<evidence type="ECO:0000256" key="12">
    <source>
        <dbReference type="SAM" id="Phobius"/>
    </source>
</evidence>
<reference evidence="13 14" key="1">
    <citation type="submission" date="2010-04" db="EMBL/GenBank/DDBJ databases">
        <authorList>
            <person name="Qin X."/>
            <person name="Bachman B."/>
            <person name="Battles P."/>
            <person name="Bell A."/>
            <person name="Bess C."/>
            <person name="Bickham C."/>
            <person name="Chaboub L."/>
            <person name="Chen D."/>
            <person name="Coyle M."/>
            <person name="Deiros D.R."/>
            <person name="Dinh H."/>
            <person name="Forbes L."/>
            <person name="Fowler G."/>
            <person name="Francisco L."/>
            <person name="Fu Q."/>
            <person name="Gubbala S."/>
            <person name="Hale W."/>
            <person name="Han Y."/>
            <person name="Hemphill L."/>
            <person name="Highlander S.K."/>
            <person name="Hirani K."/>
            <person name="Hogues M."/>
            <person name="Jackson L."/>
            <person name="Jakkamsetti A."/>
            <person name="Javaid M."/>
            <person name="Jiang H."/>
            <person name="Korchina V."/>
            <person name="Kovar C."/>
            <person name="Lara F."/>
            <person name="Lee S."/>
            <person name="Mata R."/>
            <person name="Mathew T."/>
            <person name="Moen C."/>
            <person name="Morales K."/>
            <person name="Munidasa M."/>
            <person name="Nazareth L."/>
            <person name="Ngo R."/>
            <person name="Nguyen L."/>
            <person name="Okwuonu G."/>
            <person name="Ongeri F."/>
            <person name="Patil S."/>
            <person name="Petrosino J."/>
            <person name="Pham C."/>
            <person name="Pham P."/>
            <person name="Pu L.-L."/>
            <person name="Puazo M."/>
            <person name="Raj R."/>
            <person name="Reid J."/>
            <person name="Rouhana J."/>
            <person name="Saada N."/>
            <person name="Shang Y."/>
            <person name="Simmons D."/>
            <person name="Thornton R."/>
            <person name="Warren J."/>
            <person name="Weissenberger G."/>
            <person name="Zhang J."/>
            <person name="Zhang L."/>
            <person name="Zhou C."/>
            <person name="Zhu D."/>
            <person name="Muzny D."/>
            <person name="Worley K."/>
            <person name="Gibbs R."/>
        </authorList>
    </citation>
    <scope>NUCLEOTIDE SEQUENCE [LARGE SCALE GENOMIC DNA]</scope>
    <source>
        <strain evidence="13 14">ATCC 49957</strain>
    </source>
</reference>
<evidence type="ECO:0000256" key="6">
    <source>
        <dbReference type="ARBA" id="ARBA00022989"/>
    </source>
</evidence>
<dbReference type="RefSeq" id="WP_007003889.1">
    <property type="nucleotide sequence ID" value="NZ_GG770778.1"/>
</dbReference>
<keyword evidence="4 12" id="KW-0812">Transmembrane</keyword>
<keyword evidence="5" id="KW-0249">Electron transport</keyword>
<protein>
    <submittedName>
        <fullName evidence="13">Disulfide bond formation protein DsbB</fullName>
    </submittedName>
</protein>
<proteinExistence type="inferred from homology"/>
<evidence type="ECO:0000256" key="9">
    <source>
        <dbReference type="ARBA" id="ARBA00023157"/>
    </source>
</evidence>
<dbReference type="GO" id="GO:0016020">
    <property type="term" value="C:membrane"/>
    <property type="evidence" value="ECO:0007669"/>
    <property type="project" value="UniProtKB-SubCell"/>
</dbReference>
<dbReference type="AlphaFoldDB" id="D5RIC0"/>
<feature type="transmembrane region" description="Helical" evidence="12">
    <location>
        <begin position="51"/>
        <end position="69"/>
    </location>
</feature>
<dbReference type="InterPro" id="IPR012187">
    <property type="entry name" value="Disulphide_bond_form_BdbC"/>
</dbReference>
<keyword evidence="8 12" id="KW-0472">Membrane</keyword>
<evidence type="ECO:0000256" key="5">
    <source>
        <dbReference type="ARBA" id="ARBA00022982"/>
    </source>
</evidence>
<dbReference type="InterPro" id="IPR003752">
    <property type="entry name" value="DiS_bond_form_DsbB/BdbC"/>
</dbReference>
<keyword evidence="14" id="KW-1185">Reference proteome</keyword>
<dbReference type="SUPFAM" id="SSF158442">
    <property type="entry name" value="DsbB-like"/>
    <property type="match status" value="1"/>
</dbReference>
<evidence type="ECO:0000256" key="1">
    <source>
        <dbReference type="ARBA" id="ARBA00004141"/>
    </source>
</evidence>
<comment type="subcellular location">
    <subcellularLocation>
        <location evidence="1">Membrane</location>
        <topology evidence="1">Multi-pass membrane protein</topology>
    </subcellularLocation>
</comment>
<evidence type="ECO:0000313" key="13">
    <source>
        <dbReference type="EMBL" id="EFH12947.1"/>
    </source>
</evidence>
<keyword evidence="3" id="KW-0813">Transport</keyword>
<accession>D5RIC0</accession>
<dbReference type="InterPro" id="IPR023380">
    <property type="entry name" value="DsbB-like_sf"/>
</dbReference>
<dbReference type="PANTHER" id="PTHR43469">
    <property type="entry name" value="DISULFIDE FORMATION PROTEIN-RELATED"/>
    <property type="match status" value="1"/>
</dbReference>
<comment type="similarity">
    <text evidence="2">Belongs to the DsbB family. BdbC subfamily.</text>
</comment>
<dbReference type="PIRSF" id="PIRSF036659">
    <property type="entry name" value="BdbC"/>
    <property type="match status" value="1"/>
</dbReference>
<evidence type="ECO:0000256" key="4">
    <source>
        <dbReference type="ARBA" id="ARBA00022692"/>
    </source>
</evidence>
<dbReference type="Pfam" id="PF02600">
    <property type="entry name" value="DsbB"/>
    <property type="match status" value="1"/>
</dbReference>
<sequence length="153" mass="15996">MPDATLNPTPASGEQRRWTALFLAWLVALAASLGALFIGEVMGQAPCSLCWYQRIFMFPLAVLLGIACYRGDTGIGRYALPLAAIGWLLAGWHALLFYGLVAEAVQPCSAAGPACDGAGMLLAGLVPLPLLSLAAFSLLLLLLSLAARGGRQP</sequence>
<feature type="transmembrane region" description="Helical" evidence="12">
    <location>
        <begin position="20"/>
        <end position="39"/>
    </location>
</feature>
<name>D5RIC0_9PROT</name>
<gene>
    <name evidence="13" type="primary">bdbC</name>
    <name evidence="13" type="ORF">HMPREF0731_0830</name>
</gene>
<dbReference type="Gene3D" id="1.20.1550.10">
    <property type="entry name" value="DsbB-like"/>
    <property type="match status" value="1"/>
</dbReference>
<evidence type="ECO:0000256" key="11">
    <source>
        <dbReference type="ARBA" id="ARBA00023284"/>
    </source>
</evidence>
<dbReference type="PANTHER" id="PTHR43469:SF1">
    <property type="entry name" value="SPBETA PROPHAGE-DERIVED DISULFIDE BOND FORMATION PROTEIN B"/>
    <property type="match status" value="1"/>
</dbReference>
<evidence type="ECO:0000256" key="8">
    <source>
        <dbReference type="ARBA" id="ARBA00023136"/>
    </source>
</evidence>
<feature type="transmembrane region" description="Helical" evidence="12">
    <location>
        <begin position="121"/>
        <end position="147"/>
    </location>
</feature>
<evidence type="ECO:0000256" key="3">
    <source>
        <dbReference type="ARBA" id="ARBA00022448"/>
    </source>
</evidence>
<feature type="transmembrane region" description="Helical" evidence="12">
    <location>
        <begin position="78"/>
        <end position="101"/>
    </location>
</feature>
<dbReference type="GO" id="GO:0015035">
    <property type="term" value="F:protein-disulfide reductase activity"/>
    <property type="evidence" value="ECO:0007669"/>
    <property type="project" value="InterPro"/>
</dbReference>
<keyword evidence="11" id="KW-0676">Redox-active center</keyword>
<evidence type="ECO:0000313" key="14">
    <source>
        <dbReference type="Proteomes" id="UP000005324"/>
    </source>
</evidence>